<reference evidence="2" key="1">
    <citation type="submission" date="2024-06" db="UniProtKB">
        <authorList>
            <consortium name="RefSeq"/>
        </authorList>
    </citation>
    <scope>NUCLEOTIDE SEQUENCE [LARGE SCALE GENOMIC DNA]</scope>
</reference>
<name>A0A8B8E965_CRAVI</name>
<dbReference type="KEGG" id="cvn:111132592"/>
<accession>A0A8B8E965</accession>
<keyword evidence="2" id="KW-1185">Reference proteome</keyword>
<proteinExistence type="predicted"/>
<dbReference type="Proteomes" id="UP000694844">
    <property type="component" value="Chromosome 1"/>
</dbReference>
<evidence type="ECO:0000313" key="3">
    <source>
        <dbReference type="RefSeq" id="XP_022336133.1"/>
    </source>
</evidence>
<dbReference type="OrthoDB" id="10035838at2759"/>
<dbReference type="RefSeq" id="XP_022336133.1">
    <property type="nucleotide sequence ID" value="XM_022480425.1"/>
</dbReference>
<dbReference type="AlphaFoldDB" id="A0A8B8E965"/>
<evidence type="ECO:0000313" key="2">
    <source>
        <dbReference type="Proteomes" id="UP000694844"/>
    </source>
</evidence>
<keyword evidence="1" id="KW-0732">Signal</keyword>
<feature type="signal peptide" evidence="1">
    <location>
        <begin position="1"/>
        <end position="25"/>
    </location>
</feature>
<dbReference type="GeneID" id="111132592"/>
<sequence length="612" mass="68932">MVLRIRKLVIPLFCLSPLFFVDVYCLCENGKGKEGETECLNSVYFGETIYEPAVCLKRSTIKALTRSLVCRDPNADYCWHQCSATPTEGGQGQEVCSCDPEKEITPRDSKVPVKCYIPSGADCSWYRECLEKRIPCEDSQHYKYALTYAEKYCKLYEDRYSGFSQNGKKWINAVRKCLQESLVHVLYPQTNVTCENLKKTAFQSHIGCYKKPELNVKFCDLSLHDKARVFWTIKGALLTELLKTASAGWSVFKSCFFTESYPERTERIIQLEIEATSTKLTEKDVENIGHVLSEAVGWPRDIVYYASSSTASDNLNIIWIKIVIFSQSNNHVYLTEAERIVIEGTMNDKLVLLTLADGKTIRVLGAKGCNDPDCLSTWFAVRTSYKLCACVSNVNTAVNGRKQASINAEVGGRLRKGSCYKIADGPTKSQNHTWFQLTHRCWNENLWVSDSFLKVSTLSECDDKVCSNRSGSRRSQELACEIKKNKNITLRNDHPSKTVDSAYASKNINDTCNGKAACRSMYTCDECSYPGAPGGDVCLEENLLHFINELGKEKNIFVSSIAGACHSCNSRHYRGLAVDLSRKPADYSYYIKKCENMSGKPINEGSHIHCQF</sequence>
<gene>
    <name evidence="3" type="primary">LOC111132592</name>
</gene>
<feature type="chain" id="PRO_5034495714" evidence="1">
    <location>
        <begin position="26"/>
        <end position="612"/>
    </location>
</feature>
<protein>
    <submittedName>
        <fullName evidence="3">Uncharacterized protein LOC111132592</fullName>
    </submittedName>
</protein>
<organism evidence="2 3">
    <name type="scientific">Crassostrea virginica</name>
    <name type="common">Eastern oyster</name>
    <dbReference type="NCBI Taxonomy" id="6565"/>
    <lineage>
        <taxon>Eukaryota</taxon>
        <taxon>Metazoa</taxon>
        <taxon>Spiralia</taxon>
        <taxon>Lophotrochozoa</taxon>
        <taxon>Mollusca</taxon>
        <taxon>Bivalvia</taxon>
        <taxon>Autobranchia</taxon>
        <taxon>Pteriomorphia</taxon>
        <taxon>Ostreida</taxon>
        <taxon>Ostreoidea</taxon>
        <taxon>Ostreidae</taxon>
        <taxon>Crassostrea</taxon>
    </lineage>
</organism>
<evidence type="ECO:0000256" key="1">
    <source>
        <dbReference type="SAM" id="SignalP"/>
    </source>
</evidence>
<reference evidence="3" key="2">
    <citation type="submission" date="2025-08" db="UniProtKB">
        <authorList>
            <consortium name="RefSeq"/>
        </authorList>
    </citation>
    <scope>IDENTIFICATION</scope>
    <source>
        <tissue evidence="3">Whole sample</tissue>
    </source>
</reference>